<dbReference type="EMBL" id="CP031356">
    <property type="protein sequence ID" value="AXK44395.1"/>
    <property type="molecule type" value="Genomic_DNA"/>
</dbReference>
<feature type="region of interest" description="Disordered" evidence="2">
    <location>
        <begin position="1"/>
        <end position="23"/>
    </location>
</feature>
<dbReference type="AlphaFoldDB" id="A0A345YKE3"/>
<dbReference type="InterPro" id="IPR043129">
    <property type="entry name" value="ATPase_NBD"/>
</dbReference>
<protein>
    <submittedName>
        <fullName evidence="4">ROK family transcriptional regulator</fullName>
    </submittedName>
</protein>
<evidence type="ECO:0000313" key="6">
    <source>
        <dbReference type="Proteomes" id="UP000282185"/>
    </source>
</evidence>
<evidence type="ECO:0000256" key="1">
    <source>
        <dbReference type="ARBA" id="ARBA00006479"/>
    </source>
</evidence>
<evidence type="ECO:0000256" key="2">
    <source>
        <dbReference type="SAM" id="MobiDB-lite"/>
    </source>
</evidence>
<dbReference type="KEGG" id="bsau:DWV08_01340"/>
<proteinExistence type="inferred from homology"/>
<dbReference type="OrthoDB" id="4083144at2"/>
<dbReference type="PANTHER" id="PTHR18964:SF173">
    <property type="entry name" value="GLUCOKINASE"/>
    <property type="match status" value="1"/>
</dbReference>
<dbReference type="InterPro" id="IPR036388">
    <property type="entry name" value="WH-like_DNA-bd_sf"/>
</dbReference>
<dbReference type="EMBL" id="QSWH01000003">
    <property type="protein sequence ID" value="RRR23006.1"/>
    <property type="molecule type" value="Genomic_DNA"/>
</dbReference>
<dbReference type="PANTHER" id="PTHR18964">
    <property type="entry name" value="ROK (REPRESSOR, ORF, KINASE) FAMILY"/>
    <property type="match status" value="1"/>
</dbReference>
<comment type="similarity">
    <text evidence="1">Belongs to the ROK (NagC/XylR) family.</text>
</comment>
<dbReference type="Gene3D" id="3.30.420.40">
    <property type="match status" value="3"/>
</dbReference>
<name>A0A345YKE3_9MICO</name>
<reference evidence="3 5" key="1">
    <citation type="submission" date="2018-07" db="EMBL/GenBank/DDBJ databases">
        <title>Brachybacterium saurashtrense DSM 23186 genome sequence.</title>
        <authorList>
            <person name="Guo L."/>
        </authorList>
    </citation>
    <scope>NUCLEOTIDE SEQUENCE [LARGE SCALE GENOMIC DNA]</scope>
    <source>
        <strain evidence="3 5">DSM 23186</strain>
    </source>
</reference>
<dbReference type="Gene3D" id="1.10.10.10">
    <property type="entry name" value="Winged helix-like DNA-binding domain superfamily/Winged helix DNA-binding domain"/>
    <property type="match status" value="1"/>
</dbReference>
<accession>A0A345YKE3</accession>
<dbReference type="SUPFAM" id="SSF46785">
    <property type="entry name" value="Winged helix' DNA-binding domain"/>
    <property type="match status" value="1"/>
</dbReference>
<sequence>MSRRGGRAGEEHDQVRETGPLDRVAGAHDAAVLAVARRGEPVARTGLAEELQVTPQAISKILARLMERGLMAEAGSYSAGPGKPTTLYRIVPGSRRALGLHLTRSRVHGVVTDLTGEVLERRTDEIDPGLPVPALVDALAASARELAGHGEGELLGLGVGTPGPVDPVEGVLHGSSPADVWSGAGIRDLLLAALDMPVLVDHDSRAALVGESWSQPGLLDDAALVLAEDGLGAALRLGAAIVHGAHARAGEVGHTVVRMGGRPCPCGRRGCAEAEFLGALAEGDDAAAAEVLATVVLNLVRLVDVDRVVLGGRSLYTHHAVMMDTIRAALEEGLRAGARVHVEVLLSTRGVDLIAAGAACEVLEHEYGLPTALVGPGAG</sequence>
<evidence type="ECO:0000313" key="3">
    <source>
        <dbReference type="EMBL" id="AXK44395.1"/>
    </source>
</evidence>
<dbReference type="SUPFAM" id="SSF53067">
    <property type="entry name" value="Actin-like ATPase domain"/>
    <property type="match status" value="1"/>
</dbReference>
<reference evidence="4 6" key="2">
    <citation type="submission" date="2018-08" db="EMBL/GenBank/DDBJ databases">
        <title>Brachybacterium saurashtrense DSM 23186.</title>
        <authorList>
            <person name="Li Y."/>
        </authorList>
    </citation>
    <scope>NUCLEOTIDE SEQUENCE [LARGE SCALE GENOMIC DNA]</scope>
    <source>
        <strain evidence="4 6">DSM 23186</strain>
    </source>
</reference>
<evidence type="ECO:0000313" key="4">
    <source>
        <dbReference type="EMBL" id="RRR23006.1"/>
    </source>
</evidence>
<keyword evidence="5" id="KW-1185">Reference proteome</keyword>
<dbReference type="InterPro" id="IPR036390">
    <property type="entry name" value="WH_DNA-bd_sf"/>
</dbReference>
<dbReference type="Pfam" id="PF00480">
    <property type="entry name" value="ROK"/>
    <property type="match status" value="1"/>
</dbReference>
<dbReference type="Proteomes" id="UP000254236">
    <property type="component" value="Chromosome"/>
</dbReference>
<organism evidence="4 6">
    <name type="scientific">Brachybacterium saurashtrense</name>
    <dbReference type="NCBI Taxonomy" id="556288"/>
    <lineage>
        <taxon>Bacteria</taxon>
        <taxon>Bacillati</taxon>
        <taxon>Actinomycetota</taxon>
        <taxon>Actinomycetes</taxon>
        <taxon>Micrococcales</taxon>
        <taxon>Dermabacteraceae</taxon>
        <taxon>Brachybacterium</taxon>
    </lineage>
</organism>
<feature type="compositionally biased region" description="Basic and acidic residues" evidence="2">
    <location>
        <begin position="7"/>
        <end position="20"/>
    </location>
</feature>
<gene>
    <name evidence="3" type="ORF">DWV08_01340</name>
    <name evidence="4" type="ORF">DXU92_06470</name>
</gene>
<evidence type="ECO:0000313" key="5">
    <source>
        <dbReference type="Proteomes" id="UP000254236"/>
    </source>
</evidence>
<dbReference type="Proteomes" id="UP000282185">
    <property type="component" value="Unassembled WGS sequence"/>
</dbReference>
<dbReference type="InterPro" id="IPR000600">
    <property type="entry name" value="ROK"/>
</dbReference>